<evidence type="ECO:0000313" key="3">
    <source>
        <dbReference type="Proteomes" id="UP001201980"/>
    </source>
</evidence>
<organism evidence="2 3">
    <name type="scientific">Zalerion maritima</name>
    <dbReference type="NCBI Taxonomy" id="339359"/>
    <lineage>
        <taxon>Eukaryota</taxon>
        <taxon>Fungi</taxon>
        <taxon>Dikarya</taxon>
        <taxon>Ascomycota</taxon>
        <taxon>Pezizomycotina</taxon>
        <taxon>Sordariomycetes</taxon>
        <taxon>Lulworthiomycetidae</taxon>
        <taxon>Lulworthiales</taxon>
        <taxon>Lulworthiaceae</taxon>
        <taxon>Zalerion</taxon>
    </lineage>
</organism>
<dbReference type="Proteomes" id="UP001201980">
    <property type="component" value="Unassembled WGS sequence"/>
</dbReference>
<reference evidence="2" key="1">
    <citation type="submission" date="2022-07" db="EMBL/GenBank/DDBJ databases">
        <title>Draft genome sequence of Zalerion maritima ATCC 34329, a (micro)plastics degrading marine fungus.</title>
        <authorList>
            <person name="Paco A."/>
            <person name="Goncalves M.F.M."/>
            <person name="Rocha-Santos T.A.P."/>
            <person name="Alves A."/>
        </authorList>
    </citation>
    <scope>NUCLEOTIDE SEQUENCE</scope>
    <source>
        <strain evidence="2">ATCC 34329</strain>
    </source>
</reference>
<proteinExistence type="predicted"/>
<sequence>MVETLMHSPKPGPDPVVVPVTREDPTIQSIIREFETFVSITISISIFGAATFAVIVGQMTDPRDVGPSAFELETVRKILGAAWLCFILTLAVAGYSMTILTLLKKRANGGKAWGTRWEPVGILASVLMHSGLSSISLGSRLS</sequence>
<comment type="caution">
    <text evidence="2">The sequence shown here is derived from an EMBL/GenBank/DDBJ whole genome shotgun (WGS) entry which is preliminary data.</text>
</comment>
<keyword evidence="1" id="KW-1133">Transmembrane helix</keyword>
<keyword evidence="1" id="KW-0812">Transmembrane</keyword>
<keyword evidence="3" id="KW-1185">Reference proteome</keyword>
<evidence type="ECO:0000313" key="2">
    <source>
        <dbReference type="EMBL" id="KAJ2901731.1"/>
    </source>
</evidence>
<keyword evidence="1" id="KW-0472">Membrane</keyword>
<protein>
    <submittedName>
        <fullName evidence="2">Uncharacterized protein</fullName>
    </submittedName>
</protein>
<dbReference type="AlphaFoldDB" id="A0AAD5WRW4"/>
<name>A0AAD5WRW4_9PEZI</name>
<evidence type="ECO:0000256" key="1">
    <source>
        <dbReference type="SAM" id="Phobius"/>
    </source>
</evidence>
<dbReference type="EMBL" id="JAKWBI020000140">
    <property type="protein sequence ID" value="KAJ2901731.1"/>
    <property type="molecule type" value="Genomic_DNA"/>
</dbReference>
<feature type="transmembrane region" description="Helical" evidence="1">
    <location>
        <begin position="37"/>
        <end position="58"/>
    </location>
</feature>
<feature type="transmembrane region" description="Helical" evidence="1">
    <location>
        <begin position="78"/>
        <end position="103"/>
    </location>
</feature>
<accession>A0AAD5WRW4</accession>
<gene>
    <name evidence="2" type="ORF">MKZ38_001502</name>
</gene>